<reference evidence="2" key="1">
    <citation type="journal article" date="2021" name="PeerJ">
        <title>Extensive microbial diversity within the chicken gut microbiome revealed by metagenomics and culture.</title>
        <authorList>
            <person name="Gilroy R."/>
            <person name="Ravi A."/>
            <person name="Getino M."/>
            <person name="Pursley I."/>
            <person name="Horton D.L."/>
            <person name="Alikhan N.F."/>
            <person name="Baker D."/>
            <person name="Gharbi K."/>
            <person name="Hall N."/>
            <person name="Watson M."/>
            <person name="Adriaenssens E.M."/>
            <person name="Foster-Nyarko E."/>
            <person name="Jarju S."/>
            <person name="Secka A."/>
            <person name="Antonio M."/>
            <person name="Oren A."/>
            <person name="Chaudhuri R.R."/>
            <person name="La Ragione R."/>
            <person name="Hildebrand F."/>
            <person name="Pallen M.J."/>
        </authorList>
    </citation>
    <scope>NUCLEOTIDE SEQUENCE</scope>
    <source>
        <strain evidence="2">USAMLcec2-132</strain>
    </source>
</reference>
<evidence type="ECO:0000256" key="1">
    <source>
        <dbReference type="SAM" id="Phobius"/>
    </source>
</evidence>
<proteinExistence type="predicted"/>
<evidence type="ECO:0000313" key="3">
    <source>
        <dbReference type="Proteomes" id="UP000823891"/>
    </source>
</evidence>
<sequence length="63" mass="7246">MKSYLGLVPQYEKVHRRNNRISVLCIVLSVLLVTAVFSMADMALRAQKNYFIKTNGEYHISLT</sequence>
<keyword evidence="1" id="KW-0812">Transmembrane</keyword>
<dbReference type="Proteomes" id="UP000823891">
    <property type="component" value="Unassembled WGS sequence"/>
</dbReference>
<organism evidence="2 3">
    <name type="scientific">Candidatus Eisenbergiella merdavium</name>
    <dbReference type="NCBI Taxonomy" id="2838551"/>
    <lineage>
        <taxon>Bacteria</taxon>
        <taxon>Bacillati</taxon>
        <taxon>Bacillota</taxon>
        <taxon>Clostridia</taxon>
        <taxon>Lachnospirales</taxon>
        <taxon>Lachnospiraceae</taxon>
        <taxon>Eisenbergiella</taxon>
    </lineage>
</organism>
<protein>
    <submittedName>
        <fullName evidence="2">Uncharacterized protein</fullName>
    </submittedName>
</protein>
<name>A0A9D2NKT3_9FIRM</name>
<accession>A0A9D2NKT3</accession>
<keyword evidence="1" id="KW-0472">Membrane</keyword>
<comment type="caution">
    <text evidence="2">The sequence shown here is derived from an EMBL/GenBank/DDBJ whole genome shotgun (WGS) entry which is preliminary data.</text>
</comment>
<keyword evidence="1" id="KW-1133">Transmembrane helix</keyword>
<dbReference type="EMBL" id="DWWS01000072">
    <property type="protein sequence ID" value="HJC25765.1"/>
    <property type="molecule type" value="Genomic_DNA"/>
</dbReference>
<feature type="non-terminal residue" evidence="2">
    <location>
        <position position="63"/>
    </location>
</feature>
<reference evidence="2" key="2">
    <citation type="submission" date="2021-04" db="EMBL/GenBank/DDBJ databases">
        <authorList>
            <person name="Gilroy R."/>
        </authorList>
    </citation>
    <scope>NUCLEOTIDE SEQUENCE</scope>
    <source>
        <strain evidence="2">USAMLcec2-132</strain>
    </source>
</reference>
<dbReference type="AlphaFoldDB" id="A0A9D2NKT3"/>
<evidence type="ECO:0000313" key="2">
    <source>
        <dbReference type="EMBL" id="HJC25765.1"/>
    </source>
</evidence>
<feature type="transmembrane region" description="Helical" evidence="1">
    <location>
        <begin position="21"/>
        <end position="40"/>
    </location>
</feature>
<gene>
    <name evidence="2" type="ORF">H9761_19060</name>
</gene>